<evidence type="ECO:0000256" key="1">
    <source>
        <dbReference type="ARBA" id="ARBA00006817"/>
    </source>
</evidence>
<protein>
    <recommendedName>
        <fullName evidence="2">Activator of Hsp90 ATPase homologue 1/2-like C-terminal domain-containing protein</fullName>
    </recommendedName>
</protein>
<reference evidence="3 4" key="1">
    <citation type="submission" date="2021-01" db="EMBL/GenBank/DDBJ databases">
        <title>Whole genome shotgun sequence of Plantactinospora mayteni NBRC 109088.</title>
        <authorList>
            <person name="Komaki H."/>
            <person name="Tamura T."/>
        </authorList>
    </citation>
    <scope>NUCLEOTIDE SEQUENCE [LARGE SCALE GENOMIC DNA]</scope>
    <source>
        <strain evidence="3 4">NBRC 109088</strain>
    </source>
</reference>
<sequence>MTAPVNLRARAAAPVKNVWHALTDAAELRGWLAEHAEVELPHRYEFWGRHVPEGDAPHQRLLDVGEHSLRFTWLLDGEETSTEITLTEESADSTIIALSQSHWSFQDVISGSVRGVLETYWSLAIANLVDHVEGRPLTSRTDFTSATLREEVVIDASPEAVYESLTDSAKASEWFGYPIGIEPFVGGRYAMGGFDNNPNPAKVLDLTPGRAMTVDWGPAGVVSWELAGSGGKTKLSFVQSGFDRPPYAAWTGWLSGLAELRRYHELADWRPIWLHDPTDNVPAEAHAES</sequence>
<evidence type="ECO:0000313" key="4">
    <source>
        <dbReference type="Proteomes" id="UP000621500"/>
    </source>
</evidence>
<dbReference type="InterPro" id="IPR013538">
    <property type="entry name" value="ASHA1/2-like_C"/>
</dbReference>
<dbReference type="Proteomes" id="UP000621500">
    <property type="component" value="Unassembled WGS sequence"/>
</dbReference>
<dbReference type="InterPro" id="IPR023393">
    <property type="entry name" value="START-like_dom_sf"/>
</dbReference>
<dbReference type="RefSeq" id="WP_203857647.1">
    <property type="nucleotide sequence ID" value="NZ_BAAAZQ010000004.1"/>
</dbReference>
<name>A0ABQ4EN43_9ACTN</name>
<feature type="domain" description="Activator of Hsp90 ATPase homologue 1/2-like C-terminal" evidence="2">
    <location>
        <begin position="155"/>
        <end position="263"/>
    </location>
</feature>
<comment type="caution">
    <text evidence="3">The sequence shown here is derived from an EMBL/GenBank/DDBJ whole genome shotgun (WGS) entry which is preliminary data.</text>
</comment>
<dbReference type="CDD" id="cd07814">
    <property type="entry name" value="SRPBCC_CalC_Aha1-like"/>
    <property type="match status" value="2"/>
</dbReference>
<gene>
    <name evidence="3" type="ORF">Pma05_26410</name>
</gene>
<dbReference type="EMBL" id="BONX01000016">
    <property type="protein sequence ID" value="GIG96068.1"/>
    <property type="molecule type" value="Genomic_DNA"/>
</dbReference>
<comment type="similarity">
    <text evidence="1">Belongs to the AHA1 family.</text>
</comment>
<organism evidence="3 4">
    <name type="scientific">Plantactinospora mayteni</name>
    <dbReference type="NCBI Taxonomy" id="566021"/>
    <lineage>
        <taxon>Bacteria</taxon>
        <taxon>Bacillati</taxon>
        <taxon>Actinomycetota</taxon>
        <taxon>Actinomycetes</taxon>
        <taxon>Micromonosporales</taxon>
        <taxon>Micromonosporaceae</taxon>
        <taxon>Plantactinospora</taxon>
    </lineage>
</organism>
<keyword evidence="4" id="KW-1185">Reference proteome</keyword>
<dbReference type="SUPFAM" id="SSF55961">
    <property type="entry name" value="Bet v1-like"/>
    <property type="match status" value="2"/>
</dbReference>
<accession>A0ABQ4EN43</accession>
<dbReference type="Pfam" id="PF08327">
    <property type="entry name" value="AHSA1"/>
    <property type="match status" value="2"/>
</dbReference>
<evidence type="ECO:0000313" key="3">
    <source>
        <dbReference type="EMBL" id="GIG96068.1"/>
    </source>
</evidence>
<feature type="domain" description="Activator of Hsp90 ATPase homologue 1/2-like C-terminal" evidence="2">
    <location>
        <begin position="13"/>
        <end position="123"/>
    </location>
</feature>
<evidence type="ECO:0000259" key="2">
    <source>
        <dbReference type="Pfam" id="PF08327"/>
    </source>
</evidence>
<dbReference type="Gene3D" id="3.30.530.20">
    <property type="match status" value="2"/>
</dbReference>
<proteinExistence type="inferred from homology"/>